<dbReference type="SUPFAM" id="SSF48552">
    <property type="entry name" value="Serum albumin-like"/>
    <property type="match status" value="2"/>
</dbReference>
<dbReference type="GO" id="GO:0007165">
    <property type="term" value="P:signal transduction"/>
    <property type="evidence" value="ECO:0007669"/>
    <property type="project" value="InterPro"/>
</dbReference>
<dbReference type="RefSeq" id="XP_019747733.1">
    <property type="nucleotide sequence ID" value="XM_019892174.1"/>
</dbReference>
<evidence type="ECO:0000256" key="1">
    <source>
        <dbReference type="ARBA" id="ARBA00004613"/>
    </source>
</evidence>
<protein>
    <submittedName>
        <fullName evidence="6">Extracellular matrix protein 1b</fullName>
    </submittedName>
</protein>
<evidence type="ECO:0000256" key="5">
    <source>
        <dbReference type="SAM" id="SignalP"/>
    </source>
</evidence>
<dbReference type="STRING" id="109280.ENSHCOP00000020876"/>
<feature type="chain" id="PRO_5018635683" evidence="5">
    <location>
        <begin position="23"/>
        <end position="499"/>
    </location>
</feature>
<evidence type="ECO:0000256" key="2">
    <source>
        <dbReference type="ARBA" id="ARBA00022525"/>
    </source>
</evidence>
<comment type="subcellular location">
    <subcellularLocation>
        <location evidence="1">Secreted</location>
    </subcellularLocation>
</comment>
<dbReference type="GO" id="GO:0005615">
    <property type="term" value="C:extracellular space"/>
    <property type="evidence" value="ECO:0007669"/>
    <property type="project" value="InterPro"/>
</dbReference>
<feature type="region of interest" description="Disordered" evidence="4">
    <location>
        <begin position="253"/>
        <end position="280"/>
    </location>
</feature>
<dbReference type="OrthoDB" id="9889855at2759"/>
<dbReference type="AlphaFoldDB" id="A0A3Q2YQG4"/>
<keyword evidence="7" id="KW-1185">Reference proteome</keyword>
<proteinExistence type="predicted"/>
<keyword evidence="3" id="KW-0677">Repeat</keyword>
<dbReference type="Gene3D" id="1.10.246.10">
    <property type="match status" value="3"/>
</dbReference>
<dbReference type="PANTHER" id="PTHR16776:SF3">
    <property type="entry name" value="EXTRACELLULAR MATRIX PROTEIN 1"/>
    <property type="match status" value="1"/>
</dbReference>
<dbReference type="Pfam" id="PF05782">
    <property type="entry name" value="ECM1"/>
    <property type="match status" value="2"/>
</dbReference>
<feature type="signal peptide" evidence="5">
    <location>
        <begin position="1"/>
        <end position="22"/>
    </location>
</feature>
<evidence type="ECO:0000256" key="4">
    <source>
        <dbReference type="SAM" id="MobiDB-lite"/>
    </source>
</evidence>
<organism evidence="6 7">
    <name type="scientific">Hippocampus comes</name>
    <name type="common">Tiger tail seahorse</name>
    <dbReference type="NCBI Taxonomy" id="109280"/>
    <lineage>
        <taxon>Eukaryota</taxon>
        <taxon>Metazoa</taxon>
        <taxon>Chordata</taxon>
        <taxon>Craniata</taxon>
        <taxon>Vertebrata</taxon>
        <taxon>Euteleostomi</taxon>
        <taxon>Actinopterygii</taxon>
        <taxon>Neopterygii</taxon>
        <taxon>Teleostei</taxon>
        <taxon>Neoteleostei</taxon>
        <taxon>Acanthomorphata</taxon>
        <taxon>Syngnathiaria</taxon>
        <taxon>Syngnathiformes</taxon>
        <taxon>Syngnathoidei</taxon>
        <taxon>Syngnathidae</taxon>
        <taxon>Hippocampus</taxon>
    </lineage>
</organism>
<feature type="region of interest" description="Disordered" evidence="4">
    <location>
        <begin position="70"/>
        <end position="99"/>
    </location>
</feature>
<reference evidence="6" key="2">
    <citation type="submission" date="2025-09" db="UniProtKB">
        <authorList>
            <consortium name="Ensembl"/>
        </authorList>
    </citation>
    <scope>IDENTIFICATION</scope>
</reference>
<name>A0A3Q2YQG4_HIPCM</name>
<dbReference type="CTD" id="100332249"/>
<dbReference type="Ensembl" id="ENSHCOT00000005074.1">
    <property type="protein sequence ID" value="ENSHCOP00000020876.1"/>
    <property type="gene ID" value="ENSHCOG00000007295.1"/>
</dbReference>
<evidence type="ECO:0000256" key="3">
    <source>
        <dbReference type="ARBA" id="ARBA00022737"/>
    </source>
</evidence>
<dbReference type="PANTHER" id="PTHR16776">
    <property type="entry name" value="EXTRACELLULAR MATRIX PROTEIN 1"/>
    <property type="match status" value="1"/>
</dbReference>
<keyword evidence="2" id="KW-0964">Secreted</keyword>
<dbReference type="GeneTree" id="ENSGT00390000006215"/>
<sequence>MGSSWLVLHATVGALLVLLGSADHDERNIEQREITFDIGAIMQESQLPESFVMQQEADLSDLVDTRDFPVPEILDTPRGRGSRPASFSPRGRRPSVGSRSEIPMLDYPVQFPLGRPTSDNLQAVCLHGDLRPRYPDSYFPRSGFGKLRRQASAVNNAESWLSTCCAGNQTWGTEVTLCCATQAWELSVENFCEEDSSVKDRLYHCCRKAGRQRFDCFQNDSPNPSYEPTEALPVVPLPATVDFSFDKNTCRRTKVSQPGVSDSRGMQQSGSQKSEINFPPGRPSVHNVEALCRNQKQRPLYSIKCLPSTGYELLARQAKIINRMEKGYKQCCKKNQDVLVCAEQKWRDALGRFCSSKKGGKVDYECCLGSTAGDKLDCFQSTSPDPHYNMTLSQDELSPKICQSRKVIKKVLPNDFHAKSILDECCARSPQDHKSCFVQKVEEASVRMCTSKKPSPPVARRCCRMAPEEQPKCVTSFVMDAITKATKVSNQKKKKRCPL</sequence>
<evidence type="ECO:0000313" key="6">
    <source>
        <dbReference type="Ensembl" id="ENSHCOP00000020876.1"/>
    </source>
</evidence>
<dbReference type="Proteomes" id="UP000264820">
    <property type="component" value="Unplaced"/>
</dbReference>
<reference evidence="6" key="1">
    <citation type="submission" date="2025-08" db="UniProtKB">
        <authorList>
            <consortium name="Ensembl"/>
        </authorList>
    </citation>
    <scope>IDENTIFICATION</scope>
</reference>
<dbReference type="KEGG" id="hcq:109529028"/>
<accession>A0A3Q2YQG4</accession>
<evidence type="ECO:0000313" key="7">
    <source>
        <dbReference type="Proteomes" id="UP000264820"/>
    </source>
</evidence>
<dbReference type="OMA" id="CCRCRSH"/>
<dbReference type="GO" id="GO:0030500">
    <property type="term" value="P:regulation of bone mineralization"/>
    <property type="evidence" value="ECO:0007669"/>
    <property type="project" value="TreeGrafter"/>
</dbReference>
<dbReference type="InterPro" id="IPR020858">
    <property type="entry name" value="Serum_albumin-like"/>
</dbReference>
<dbReference type="InterPro" id="IPR008605">
    <property type="entry name" value="ECM1"/>
</dbReference>
<dbReference type="GeneID" id="109529028"/>
<keyword evidence="5" id="KW-0732">Signal</keyword>
<feature type="compositionally biased region" description="Polar residues" evidence="4">
    <location>
        <begin position="255"/>
        <end position="275"/>
    </location>
</feature>